<dbReference type="OrthoDB" id="6125078at2759"/>
<gene>
    <name evidence="1" type="ORF">MGAL_10B028168</name>
</gene>
<evidence type="ECO:0000313" key="2">
    <source>
        <dbReference type="Proteomes" id="UP000596742"/>
    </source>
</evidence>
<evidence type="ECO:0008006" key="3">
    <source>
        <dbReference type="Google" id="ProtNLM"/>
    </source>
</evidence>
<organism evidence="1 2">
    <name type="scientific">Mytilus galloprovincialis</name>
    <name type="common">Mediterranean mussel</name>
    <dbReference type="NCBI Taxonomy" id="29158"/>
    <lineage>
        <taxon>Eukaryota</taxon>
        <taxon>Metazoa</taxon>
        <taxon>Spiralia</taxon>
        <taxon>Lophotrochozoa</taxon>
        <taxon>Mollusca</taxon>
        <taxon>Bivalvia</taxon>
        <taxon>Autobranchia</taxon>
        <taxon>Pteriomorphia</taxon>
        <taxon>Mytilida</taxon>
        <taxon>Mytiloidea</taxon>
        <taxon>Mytilidae</taxon>
        <taxon>Mytilinae</taxon>
        <taxon>Mytilus</taxon>
    </lineage>
</organism>
<proteinExistence type="predicted"/>
<dbReference type="EMBL" id="UYJE01002402">
    <property type="protein sequence ID" value="VDI10351.1"/>
    <property type="molecule type" value="Genomic_DNA"/>
</dbReference>
<dbReference type="AlphaFoldDB" id="A0A8B6CX59"/>
<sequence>MELERKYTKLQQMNNDLNLTKSQLVTLQNKTNQINIDVFIIKQLGNIKPLQEIQALQQAVQTVSAQTYSLSANERTRSQEFLALYNMTIDSKQELSEITMNTSNHLKEFETKTSYLLFNLEHRQNTTAIDINNQLKELETKTNTQLLRIEQIKNSTVADIITRIDAKETSDNLTMTTVQKQINNNAERVAMTAHPLSSGSVTRTIMKFSDVQYSVVSMTANPTSAGTTRDTIMKFDDVKFSMGITNLGAYKNTGRFTCEHEGLYLISASVLSYISGASYKINGNFI</sequence>
<keyword evidence="2" id="KW-1185">Reference proteome</keyword>
<reference evidence="1" key="1">
    <citation type="submission" date="2018-11" db="EMBL/GenBank/DDBJ databases">
        <authorList>
            <person name="Alioto T."/>
            <person name="Alioto T."/>
        </authorList>
    </citation>
    <scope>NUCLEOTIDE SEQUENCE</scope>
</reference>
<name>A0A8B6CX59_MYTGA</name>
<accession>A0A8B6CX59</accession>
<dbReference type="Proteomes" id="UP000596742">
    <property type="component" value="Unassembled WGS sequence"/>
</dbReference>
<protein>
    <recommendedName>
        <fullName evidence="3">C1q domain-containing protein</fullName>
    </recommendedName>
</protein>
<comment type="caution">
    <text evidence="1">The sequence shown here is derived from an EMBL/GenBank/DDBJ whole genome shotgun (WGS) entry which is preliminary data.</text>
</comment>
<dbReference type="Gene3D" id="2.60.120.40">
    <property type="match status" value="1"/>
</dbReference>
<dbReference type="InterPro" id="IPR008983">
    <property type="entry name" value="Tumour_necrosis_fac-like_dom"/>
</dbReference>
<evidence type="ECO:0000313" key="1">
    <source>
        <dbReference type="EMBL" id="VDI10351.1"/>
    </source>
</evidence>